<dbReference type="AlphaFoldDB" id="A0A8J3ZVN0"/>
<organism evidence="2 3">
    <name type="scientific">Virgisporangium ochraceum</name>
    <dbReference type="NCBI Taxonomy" id="65505"/>
    <lineage>
        <taxon>Bacteria</taxon>
        <taxon>Bacillati</taxon>
        <taxon>Actinomycetota</taxon>
        <taxon>Actinomycetes</taxon>
        <taxon>Micromonosporales</taxon>
        <taxon>Micromonosporaceae</taxon>
        <taxon>Virgisporangium</taxon>
    </lineage>
</organism>
<dbReference type="Proteomes" id="UP000635606">
    <property type="component" value="Unassembled WGS sequence"/>
</dbReference>
<keyword evidence="3" id="KW-1185">Reference proteome</keyword>
<dbReference type="CDD" id="cd06260">
    <property type="entry name" value="DUF820-like"/>
    <property type="match status" value="1"/>
</dbReference>
<dbReference type="Pfam" id="PF05685">
    <property type="entry name" value="Uma2"/>
    <property type="match status" value="1"/>
</dbReference>
<dbReference type="Gene3D" id="3.90.1570.10">
    <property type="entry name" value="tt1808, chain A"/>
    <property type="match status" value="1"/>
</dbReference>
<evidence type="ECO:0000313" key="2">
    <source>
        <dbReference type="EMBL" id="GIJ68315.1"/>
    </source>
</evidence>
<dbReference type="InterPro" id="IPR012296">
    <property type="entry name" value="Nuclease_put_TT1808"/>
</dbReference>
<feature type="domain" description="Putative restriction endonuclease" evidence="1">
    <location>
        <begin position="17"/>
        <end position="174"/>
    </location>
</feature>
<accession>A0A8J3ZVN0</accession>
<reference evidence="2" key="1">
    <citation type="submission" date="2021-01" db="EMBL/GenBank/DDBJ databases">
        <title>Whole genome shotgun sequence of Virgisporangium ochraceum NBRC 16418.</title>
        <authorList>
            <person name="Komaki H."/>
            <person name="Tamura T."/>
        </authorList>
    </citation>
    <scope>NUCLEOTIDE SEQUENCE</scope>
    <source>
        <strain evidence="2">NBRC 16418</strain>
    </source>
</reference>
<protein>
    <recommendedName>
        <fullName evidence="1">Putative restriction endonuclease domain-containing protein</fullName>
    </recommendedName>
</protein>
<dbReference type="PANTHER" id="PTHR35400:SF3">
    <property type="entry name" value="SLL1072 PROTEIN"/>
    <property type="match status" value="1"/>
</dbReference>
<proteinExistence type="predicted"/>
<evidence type="ECO:0000259" key="1">
    <source>
        <dbReference type="Pfam" id="PF05685"/>
    </source>
</evidence>
<dbReference type="RefSeq" id="WP_203928264.1">
    <property type="nucleotide sequence ID" value="NZ_BOPH01000039.1"/>
</dbReference>
<dbReference type="InterPro" id="IPR011335">
    <property type="entry name" value="Restrct_endonuc-II-like"/>
</dbReference>
<dbReference type="InterPro" id="IPR008538">
    <property type="entry name" value="Uma2"/>
</dbReference>
<comment type="caution">
    <text evidence="2">The sequence shown here is derived from an EMBL/GenBank/DDBJ whole genome shotgun (WGS) entry which is preliminary data.</text>
</comment>
<dbReference type="SUPFAM" id="SSF52980">
    <property type="entry name" value="Restriction endonuclease-like"/>
    <property type="match status" value="1"/>
</dbReference>
<dbReference type="EMBL" id="BOPH01000039">
    <property type="protein sequence ID" value="GIJ68315.1"/>
    <property type="molecule type" value="Genomic_DNA"/>
</dbReference>
<sequence length="185" mass="19865">MSVAVLDPHPGPWTEAEYFALGETPNRIELFDGSLVVSPAPSKRHQRLSMVLAYTLDRAAEAAGLLAFEAVNLRLGPDRIVIPDLVVADTDTEGTFIEAAEVVLVGEIVSPGNAGNDRLLKMQLYAAAKIEWYLLVEPGQTGAATLRLLRLDGDHYVEHVTAGAGETLAVDSPFAFLVEVDDLPS</sequence>
<name>A0A8J3ZVN0_9ACTN</name>
<dbReference type="PANTHER" id="PTHR35400">
    <property type="entry name" value="SLR1083 PROTEIN"/>
    <property type="match status" value="1"/>
</dbReference>
<evidence type="ECO:0000313" key="3">
    <source>
        <dbReference type="Proteomes" id="UP000635606"/>
    </source>
</evidence>
<gene>
    <name evidence="2" type="ORF">Voc01_032320</name>
</gene>